<proteinExistence type="inferred from homology"/>
<comment type="similarity">
    <text evidence="3 11">Belongs to the NadD family.</text>
</comment>
<evidence type="ECO:0000256" key="8">
    <source>
        <dbReference type="ARBA" id="ARBA00022840"/>
    </source>
</evidence>
<evidence type="ECO:0000256" key="2">
    <source>
        <dbReference type="ARBA" id="ARBA00005019"/>
    </source>
</evidence>
<dbReference type="EC" id="2.7.7.18" evidence="11"/>
<sequence length="191" mass="22541">MKIGLFFGSFNPIHVGHLIIANYIKEYSDLDRIWFVVSPQNPLKKKASLLDDYHRLELVNRAVKGYDDYEESSIEFNLPKPSYTIDTLVYMKERYPSHDFQIIMGSDNLKHFHKWKNFEILLRDYEIIVYPRPTFDVADFKYEGNLKVVNAPLMEISSSLIRKMYAEGKDPSFFLAPSVYQYIEEMHFYGA</sequence>
<dbReference type="AlphaFoldDB" id="A0A7L4UMH6"/>
<dbReference type="InterPro" id="IPR005248">
    <property type="entry name" value="NadD/NMNAT"/>
</dbReference>
<reference evidence="13 14" key="1">
    <citation type="submission" date="2018-05" db="EMBL/GenBank/DDBJ databases">
        <title>Genomic Encyclopedia of Type Strains, Phase IV (KMG-IV): sequencing the most valuable type-strain genomes for metagenomic binning, comparative biology and taxonomic classification.</title>
        <authorList>
            <person name="Goeker M."/>
        </authorList>
    </citation>
    <scope>NUCLEOTIDE SEQUENCE [LARGE SCALE GENOMIC DNA]</scope>
    <source>
        <strain evidence="13 14">DSM 28579</strain>
    </source>
</reference>
<evidence type="ECO:0000313" key="14">
    <source>
        <dbReference type="Proteomes" id="UP000251835"/>
    </source>
</evidence>
<dbReference type="GO" id="GO:0005524">
    <property type="term" value="F:ATP binding"/>
    <property type="evidence" value="ECO:0007669"/>
    <property type="project" value="UniProtKB-KW"/>
</dbReference>
<keyword evidence="7 11" id="KW-0547">Nucleotide-binding</keyword>
<accession>A0A7L4UMH6</accession>
<protein>
    <recommendedName>
        <fullName evidence="11">Probable nicotinate-nucleotide adenylyltransferase</fullName>
        <ecNumber evidence="11">2.7.7.18</ecNumber>
    </recommendedName>
    <alternativeName>
        <fullName evidence="11">Deamido-NAD(+) diphosphorylase</fullName>
    </alternativeName>
    <alternativeName>
        <fullName evidence="11">Deamido-NAD(+) pyrophosphorylase</fullName>
    </alternativeName>
    <alternativeName>
        <fullName evidence="11">Nicotinate mononucleotide adenylyltransferase</fullName>
        <shortName evidence="11">NaMN adenylyltransferase</shortName>
    </alternativeName>
</protein>
<dbReference type="GO" id="GO:0009435">
    <property type="term" value="P:NAD+ biosynthetic process"/>
    <property type="evidence" value="ECO:0007669"/>
    <property type="project" value="UniProtKB-UniRule"/>
</dbReference>
<dbReference type="UniPathway" id="UPA00253">
    <property type="reaction ID" value="UER00332"/>
</dbReference>
<dbReference type="HAMAP" id="MF_00244">
    <property type="entry name" value="NaMN_adenylyltr"/>
    <property type="match status" value="1"/>
</dbReference>
<evidence type="ECO:0000256" key="3">
    <source>
        <dbReference type="ARBA" id="ARBA00009014"/>
    </source>
</evidence>
<dbReference type="EMBL" id="QENZ01000005">
    <property type="protein sequence ID" value="PVX49821.1"/>
    <property type="molecule type" value="Genomic_DNA"/>
</dbReference>
<organism evidence="13 14">
    <name type="scientific">Balneicella halophila</name>
    <dbReference type="NCBI Taxonomy" id="1537566"/>
    <lineage>
        <taxon>Bacteria</taxon>
        <taxon>Pseudomonadati</taxon>
        <taxon>Bacteroidota</taxon>
        <taxon>Bacteroidia</taxon>
        <taxon>Bacteroidales</taxon>
        <taxon>Balneicellaceae</taxon>
        <taxon>Balneicella</taxon>
    </lineage>
</organism>
<evidence type="ECO:0000256" key="11">
    <source>
        <dbReference type="HAMAP-Rule" id="MF_00244"/>
    </source>
</evidence>
<dbReference type="CDD" id="cd02165">
    <property type="entry name" value="NMNAT"/>
    <property type="match status" value="1"/>
</dbReference>
<keyword evidence="5 11" id="KW-0808">Transferase</keyword>
<keyword evidence="9 11" id="KW-0520">NAD</keyword>
<keyword evidence="6 11" id="KW-0548">Nucleotidyltransferase</keyword>
<dbReference type="GO" id="GO:0004515">
    <property type="term" value="F:nicotinate-nucleotide adenylyltransferase activity"/>
    <property type="evidence" value="ECO:0007669"/>
    <property type="project" value="UniProtKB-UniRule"/>
</dbReference>
<dbReference type="InterPro" id="IPR014729">
    <property type="entry name" value="Rossmann-like_a/b/a_fold"/>
</dbReference>
<keyword evidence="8 11" id="KW-0067">ATP-binding</keyword>
<gene>
    <name evidence="11" type="primary">nadD</name>
    <name evidence="13" type="ORF">C7377_1455</name>
</gene>
<evidence type="ECO:0000313" key="13">
    <source>
        <dbReference type="EMBL" id="PVX49821.1"/>
    </source>
</evidence>
<name>A0A7L4UMH6_BALHA</name>
<comment type="catalytic activity">
    <reaction evidence="10 11">
        <text>nicotinate beta-D-ribonucleotide + ATP + H(+) = deamido-NAD(+) + diphosphate</text>
        <dbReference type="Rhea" id="RHEA:22860"/>
        <dbReference type="ChEBI" id="CHEBI:15378"/>
        <dbReference type="ChEBI" id="CHEBI:30616"/>
        <dbReference type="ChEBI" id="CHEBI:33019"/>
        <dbReference type="ChEBI" id="CHEBI:57502"/>
        <dbReference type="ChEBI" id="CHEBI:58437"/>
        <dbReference type="EC" id="2.7.7.18"/>
    </reaction>
</comment>
<dbReference type="InterPro" id="IPR004821">
    <property type="entry name" value="Cyt_trans-like"/>
</dbReference>
<dbReference type="Proteomes" id="UP000251835">
    <property type="component" value="Unassembled WGS sequence"/>
</dbReference>
<dbReference type="NCBIfam" id="TIGR00482">
    <property type="entry name" value="nicotinate (nicotinamide) nucleotide adenylyltransferase"/>
    <property type="match status" value="1"/>
</dbReference>
<keyword evidence="4 11" id="KW-0662">Pyridine nucleotide biosynthesis</keyword>
<evidence type="ECO:0000256" key="10">
    <source>
        <dbReference type="ARBA" id="ARBA00048721"/>
    </source>
</evidence>
<evidence type="ECO:0000256" key="9">
    <source>
        <dbReference type="ARBA" id="ARBA00023027"/>
    </source>
</evidence>
<feature type="domain" description="Cytidyltransferase-like" evidence="12">
    <location>
        <begin position="5"/>
        <end position="163"/>
    </location>
</feature>
<comment type="caution">
    <text evidence="13">The sequence shown here is derived from an EMBL/GenBank/DDBJ whole genome shotgun (WGS) entry which is preliminary data.</text>
</comment>
<dbReference type="Gene3D" id="3.40.50.620">
    <property type="entry name" value="HUPs"/>
    <property type="match status" value="1"/>
</dbReference>
<comment type="pathway">
    <text evidence="2 11">Cofactor biosynthesis; NAD(+) biosynthesis; deamido-NAD(+) from nicotinate D-ribonucleotide: step 1/1.</text>
</comment>
<evidence type="ECO:0000256" key="7">
    <source>
        <dbReference type="ARBA" id="ARBA00022741"/>
    </source>
</evidence>
<keyword evidence="14" id="KW-1185">Reference proteome</keyword>
<dbReference type="NCBIfam" id="TIGR00125">
    <property type="entry name" value="cyt_tran_rel"/>
    <property type="match status" value="1"/>
</dbReference>
<dbReference type="SUPFAM" id="SSF52374">
    <property type="entry name" value="Nucleotidylyl transferase"/>
    <property type="match status" value="1"/>
</dbReference>
<dbReference type="PANTHER" id="PTHR39321:SF3">
    <property type="entry name" value="PHOSPHOPANTETHEINE ADENYLYLTRANSFERASE"/>
    <property type="match status" value="1"/>
</dbReference>
<comment type="function">
    <text evidence="1 11">Catalyzes the reversible adenylation of nicotinate mononucleotide (NaMN) to nicotinic acid adenine dinucleotide (NaAD).</text>
</comment>
<evidence type="ECO:0000256" key="6">
    <source>
        <dbReference type="ARBA" id="ARBA00022695"/>
    </source>
</evidence>
<dbReference type="PANTHER" id="PTHR39321">
    <property type="entry name" value="NICOTINATE-NUCLEOTIDE ADENYLYLTRANSFERASE-RELATED"/>
    <property type="match status" value="1"/>
</dbReference>
<evidence type="ECO:0000256" key="5">
    <source>
        <dbReference type="ARBA" id="ARBA00022679"/>
    </source>
</evidence>
<dbReference type="RefSeq" id="WP_207778453.1">
    <property type="nucleotide sequence ID" value="NZ_QENZ01000005.1"/>
</dbReference>
<dbReference type="Pfam" id="PF01467">
    <property type="entry name" value="CTP_transf_like"/>
    <property type="match status" value="1"/>
</dbReference>
<evidence type="ECO:0000259" key="12">
    <source>
        <dbReference type="Pfam" id="PF01467"/>
    </source>
</evidence>
<evidence type="ECO:0000256" key="1">
    <source>
        <dbReference type="ARBA" id="ARBA00002324"/>
    </source>
</evidence>
<evidence type="ECO:0000256" key="4">
    <source>
        <dbReference type="ARBA" id="ARBA00022642"/>
    </source>
</evidence>